<accession>I2F1M4</accession>
<dbReference type="InterPro" id="IPR017938">
    <property type="entry name" value="Riboflavin_synthase-like_b-brl"/>
</dbReference>
<feature type="binding site" evidence="1">
    <location>
        <position position="219"/>
    </location>
    <ligand>
        <name>[2Fe-2S] cluster</name>
        <dbReference type="ChEBI" id="CHEBI:190135"/>
    </ligand>
</feature>
<dbReference type="RefSeq" id="WP_014730000.1">
    <property type="nucleotide sequence ID" value="NC_017934.1"/>
</dbReference>
<dbReference type="InterPro" id="IPR019480">
    <property type="entry name" value="Dihydroorotate_DH_Fe-S-bd"/>
</dbReference>
<gene>
    <name evidence="3" type="ORF">Theba_0076</name>
</gene>
<dbReference type="PANTHER" id="PTHR43513">
    <property type="entry name" value="DIHYDROOROTATE DEHYDROGENASE B (NAD(+)), ELECTRON TRANSFER SUBUNIT"/>
    <property type="match status" value="1"/>
</dbReference>
<dbReference type="Pfam" id="PF10418">
    <property type="entry name" value="DHODB_Fe-S_bind"/>
    <property type="match status" value="1"/>
</dbReference>
<dbReference type="GO" id="GO:0006221">
    <property type="term" value="P:pyrimidine nucleotide biosynthetic process"/>
    <property type="evidence" value="ECO:0007669"/>
    <property type="project" value="InterPro"/>
</dbReference>
<evidence type="ECO:0000256" key="1">
    <source>
        <dbReference type="PIRSR" id="PIRSR006816-2"/>
    </source>
</evidence>
<dbReference type="Gene3D" id="3.40.50.80">
    <property type="entry name" value="Nucleotide-binding domain of ferredoxin-NADP reductase (FNR) module"/>
    <property type="match status" value="1"/>
</dbReference>
<dbReference type="GO" id="GO:0050660">
    <property type="term" value="F:flavin adenine dinucleotide binding"/>
    <property type="evidence" value="ECO:0007669"/>
    <property type="project" value="InterPro"/>
</dbReference>
<dbReference type="PIRSF" id="PIRSF006816">
    <property type="entry name" value="Cyc3_hyd_g"/>
    <property type="match status" value="1"/>
</dbReference>
<dbReference type="AlphaFoldDB" id="I2F1M4"/>
<dbReference type="GeneID" id="87105946"/>
<protein>
    <submittedName>
        <fullName evidence="3">2-polyprenylphenol hydroxylase-like oxidoreductase</fullName>
    </submittedName>
</protein>
<dbReference type="NCBIfam" id="NF004862">
    <property type="entry name" value="PRK06222.1"/>
    <property type="match status" value="1"/>
</dbReference>
<dbReference type="InterPro" id="IPR012165">
    <property type="entry name" value="Cyt_c3_hydrogenase_gsu"/>
</dbReference>
<dbReference type="InterPro" id="IPR039261">
    <property type="entry name" value="FNR_nucleotide-bd"/>
</dbReference>
<proteinExistence type="predicted"/>
<dbReference type="HOGENOM" id="CLU_003827_1_0_0"/>
<keyword evidence="1" id="KW-0001">2Fe-2S</keyword>
<keyword evidence="1" id="KW-0479">Metal-binding</keyword>
<keyword evidence="1" id="KW-0408">Iron</keyword>
<feature type="binding site" evidence="1">
    <location>
        <position position="222"/>
    </location>
    <ligand>
        <name>[2Fe-2S] cluster</name>
        <dbReference type="ChEBI" id="CHEBI:190135"/>
    </ligand>
</feature>
<dbReference type="Proteomes" id="UP000002881">
    <property type="component" value="Chromosome"/>
</dbReference>
<dbReference type="GO" id="GO:0016491">
    <property type="term" value="F:oxidoreductase activity"/>
    <property type="evidence" value="ECO:0007669"/>
    <property type="project" value="InterPro"/>
</dbReference>
<evidence type="ECO:0000313" key="3">
    <source>
        <dbReference type="EMBL" id="AFK05827.1"/>
    </source>
</evidence>
<dbReference type="CDD" id="cd06219">
    <property type="entry name" value="DHOD_e_trans_like1"/>
    <property type="match status" value="1"/>
</dbReference>
<dbReference type="KEGG" id="mpg:Theba_0076"/>
<dbReference type="GO" id="GO:0051537">
    <property type="term" value="F:2 iron, 2 sulfur cluster binding"/>
    <property type="evidence" value="ECO:0007669"/>
    <property type="project" value="UniProtKB-KW"/>
</dbReference>
<comment type="cofactor">
    <cofactor evidence="1">
        <name>[2Fe-2S] cluster</name>
        <dbReference type="ChEBI" id="CHEBI:190135"/>
    </cofactor>
    <text evidence="1">Binds 1 [2Fe-2S] cluster per subunit.</text>
</comment>
<dbReference type="PANTHER" id="PTHR43513:SF3">
    <property type="entry name" value="DIHYDROOROTATE DEHYDROGENASE B (NAD(+)), ELECTRON TRANSFER SUBUNIT-RELATED"/>
    <property type="match status" value="1"/>
</dbReference>
<dbReference type="GO" id="GO:0046872">
    <property type="term" value="F:metal ion binding"/>
    <property type="evidence" value="ECO:0007669"/>
    <property type="project" value="UniProtKB-KW"/>
</dbReference>
<dbReference type="STRING" id="660470.Theba_0076"/>
<keyword evidence="4" id="KW-1185">Reference proteome</keyword>
<dbReference type="eggNOG" id="COG0543">
    <property type="taxonomic scope" value="Bacteria"/>
</dbReference>
<feature type="domain" description="FAD-binding FR-type" evidence="2">
    <location>
        <begin position="1"/>
        <end position="93"/>
    </location>
</feature>
<dbReference type="SUPFAM" id="SSF52343">
    <property type="entry name" value="Ferredoxin reductase-like, C-terminal NADP-linked domain"/>
    <property type="match status" value="1"/>
</dbReference>
<name>I2F1M4_9BACT</name>
<dbReference type="Gene3D" id="2.40.30.10">
    <property type="entry name" value="Translation factors"/>
    <property type="match status" value="1"/>
</dbReference>
<sequence length="277" mass="30428">MYAVLSKKRIAPDTYDIWLSHPDIYRYAKPGQFLIIRIDEFGERIPLTIASAEKDRVRVIVKAVGKSTYKLCAMNEGESVSDIVGPLGNPSEIEKLGTVCVVGGGVGIAPLFPVARALKAAGNEVIGILGAANKDHLIMVDEFRPFLDRLYLSTDDGSAGIKGTVTNPLKEVIADYSPVTIWAIGPMVMMKFVSLLASQNDIPCWVSLNPIMVDGTGMCGACRAEVGGEMKFACVHGPEFDGRLVNWDELIKRQYQYREEERVALEKYVRELGEKDG</sequence>
<reference evidence="3 4" key="1">
    <citation type="journal article" date="2012" name="Genome Biol. Evol.">
        <title>Genome Sequence of the Mesophilic Thermotogales Bacterium Mesotoga prima MesG1.Ag.4.2 Reveals the Largest Thermotogales Genome To Date.</title>
        <authorList>
            <person name="Zhaxybayeva O."/>
            <person name="Swithers K.S."/>
            <person name="Foght J."/>
            <person name="Green A.G."/>
            <person name="Bruce D."/>
            <person name="Detter C."/>
            <person name="Han S."/>
            <person name="Teshima H."/>
            <person name="Han J."/>
            <person name="Woyke T."/>
            <person name="Pitluck S."/>
            <person name="Nolan M."/>
            <person name="Ivanova N."/>
            <person name="Pati A."/>
            <person name="Land M.L."/>
            <person name="Dlutek M."/>
            <person name="Doolittle W.F."/>
            <person name="Noll K.M."/>
            <person name="Nesbo C.L."/>
        </authorList>
    </citation>
    <scope>NUCLEOTIDE SEQUENCE [LARGE SCALE GENOMIC DNA]</scope>
    <source>
        <strain evidence="4">mesG1.Ag.4.2</strain>
    </source>
</reference>
<evidence type="ECO:0000313" key="4">
    <source>
        <dbReference type="Proteomes" id="UP000002881"/>
    </source>
</evidence>
<keyword evidence="1" id="KW-0411">Iron-sulfur</keyword>
<dbReference type="EMBL" id="CP003532">
    <property type="protein sequence ID" value="AFK05827.1"/>
    <property type="molecule type" value="Genomic_DNA"/>
</dbReference>
<dbReference type="InterPro" id="IPR017927">
    <property type="entry name" value="FAD-bd_FR_type"/>
</dbReference>
<dbReference type="SUPFAM" id="SSF63380">
    <property type="entry name" value="Riboflavin synthase domain-like"/>
    <property type="match status" value="1"/>
</dbReference>
<feature type="binding site" evidence="1">
    <location>
        <position position="234"/>
    </location>
    <ligand>
        <name>[2Fe-2S] cluster</name>
        <dbReference type="ChEBI" id="CHEBI:190135"/>
    </ligand>
</feature>
<evidence type="ECO:0000259" key="2">
    <source>
        <dbReference type="PROSITE" id="PS51384"/>
    </source>
</evidence>
<organism evidence="3 4">
    <name type="scientific">Mesotoga prima MesG1.Ag.4.2</name>
    <dbReference type="NCBI Taxonomy" id="660470"/>
    <lineage>
        <taxon>Bacteria</taxon>
        <taxon>Thermotogati</taxon>
        <taxon>Thermotogota</taxon>
        <taxon>Thermotogae</taxon>
        <taxon>Kosmotogales</taxon>
        <taxon>Kosmotogaceae</taxon>
        <taxon>Mesotoga</taxon>
    </lineage>
</organism>
<dbReference type="InterPro" id="IPR050353">
    <property type="entry name" value="PyrK_electron_transfer"/>
</dbReference>
<dbReference type="PROSITE" id="PS51384">
    <property type="entry name" value="FAD_FR"/>
    <property type="match status" value="1"/>
</dbReference>